<evidence type="ECO:0000313" key="3">
    <source>
        <dbReference type="Proteomes" id="UP000006898"/>
    </source>
</evidence>
<evidence type="ECO:0000256" key="1">
    <source>
        <dbReference type="SAM" id="MobiDB-lite"/>
    </source>
</evidence>
<protein>
    <recommendedName>
        <fullName evidence="4">Type I-U CRISPR-associated protein Cas5/Cas6</fullName>
    </recommendedName>
</protein>
<accession>D5MKW9</accession>
<sequence length="541" mass="60788">MIGINLSLPSGRFHATPWGRHVNEGAPEWPPSPWRFLRGLVATWKRKLDDELSQADVELLLRALITPPQFALPPANAAHTRHYMPWFKKGPDDKTLVFDTFVSLPRDARVVMLWPDATLPSQQREQLEVLLEHLNFFGRAESWCSTHLLGDGEADEAAAEVNCRPTNDAAVPSESEIVRVLCADPDNAFGDEHTPKHERTSGRGKAKTTVSTPLYDPDWHLCMETSALHKDKWSDPPGSRWVAYARRRDCFKIEPARRVSRPGTAPKMQVARFALDSTVLPLVTETLPVAESARRMLMGIYGRKFLTPDGCRGLSAIFSGKAADAQPLQGHGHAYYLPTDEDDDDGRLDHLTIIATDGFGDRELKALDQLRELRSREREQSGHPLRVLLLGLGRLDDYQPLPLCPSQVWVSATPFIAPRHLKKRGTKRDPQELWNCPQKFLAAVVREELARLIHRRPDLNDLPLDAIKIEPLADQHGVFRVGTRKLRLIQFKRFRQKPGDDGGNLAAGSFWIDFGRKVRGPIALGHSCHFGLGLFVPESAR</sequence>
<evidence type="ECO:0008006" key="4">
    <source>
        <dbReference type="Google" id="ProtNLM"/>
    </source>
</evidence>
<dbReference type="KEGG" id="mox:DAMO_2736"/>
<name>D5MKW9_METO1</name>
<organism evidence="2 3">
    <name type="scientific">Methylomirabilis oxygeniifera</name>
    <dbReference type="NCBI Taxonomy" id="671143"/>
    <lineage>
        <taxon>Bacteria</taxon>
        <taxon>Candidatus Methylomirabilota</taxon>
        <taxon>Candidatus Methylomirabilia</taxon>
        <taxon>Candidatus Methylomirabilales</taxon>
        <taxon>Candidatus Methylomirabilaceae</taxon>
        <taxon>Candidatus Methylomirabilis</taxon>
    </lineage>
</organism>
<dbReference type="InterPro" id="IPR019089">
    <property type="entry name" value="Cas_GSU0054"/>
</dbReference>
<evidence type="ECO:0000313" key="2">
    <source>
        <dbReference type="EMBL" id="CBE69809.1"/>
    </source>
</evidence>
<dbReference type="PATRIC" id="fig|671143.5.peg.2403"/>
<gene>
    <name evidence="2" type="ORF">DAMO_2736</name>
</gene>
<reference evidence="2 3" key="1">
    <citation type="journal article" date="2010" name="Nature">
        <title>Nitrite-driven anaerobic methane oxidation by oxygenic bacteria.</title>
        <authorList>
            <person name="Ettwig K.F."/>
            <person name="Butler M.K."/>
            <person name="Le Paslier D."/>
            <person name="Pelletier E."/>
            <person name="Mangenot S."/>
            <person name="Kuypers M.M.M."/>
            <person name="Schreiber F."/>
            <person name="Dutilh B.E."/>
            <person name="Zedelius J."/>
            <person name="de Beer D."/>
            <person name="Gloerich J."/>
            <person name="Wessels H.J.C.T."/>
            <person name="van Allen T."/>
            <person name="Luesken F."/>
            <person name="Wu M."/>
            <person name="van de Pas-Schoonen K.T."/>
            <person name="Op den Camp H.J.M."/>
            <person name="Janssen-Megens E.M."/>
            <person name="Francoijs K-J."/>
            <person name="Stunnenberg H."/>
            <person name="Weissenbach J."/>
            <person name="Jetten M.S.M."/>
            <person name="Strous M."/>
        </authorList>
    </citation>
    <scope>NUCLEOTIDE SEQUENCE [LARGE SCALE GENOMIC DNA]</scope>
</reference>
<dbReference type="STRING" id="671143.DAMO_2736"/>
<dbReference type="EMBL" id="FP565575">
    <property type="protein sequence ID" value="CBE69809.1"/>
    <property type="molecule type" value="Genomic_DNA"/>
</dbReference>
<dbReference type="AlphaFoldDB" id="D5MKW9"/>
<feature type="compositionally biased region" description="Basic and acidic residues" evidence="1">
    <location>
        <begin position="190"/>
        <end position="201"/>
    </location>
</feature>
<proteinExistence type="predicted"/>
<dbReference type="NCBIfam" id="TIGR02165">
    <property type="entry name" value="cas5_6_GSU0054"/>
    <property type="match status" value="1"/>
</dbReference>
<dbReference type="eggNOG" id="ENOG502ZAU8">
    <property type="taxonomic scope" value="Bacteria"/>
</dbReference>
<dbReference type="HOGENOM" id="CLU_570773_0_0_0"/>
<dbReference type="Proteomes" id="UP000006898">
    <property type="component" value="Chromosome"/>
</dbReference>
<feature type="region of interest" description="Disordered" evidence="1">
    <location>
        <begin position="188"/>
        <end position="210"/>
    </location>
</feature>